<dbReference type="PANTHER" id="PTHR24051">
    <property type="entry name" value="SUSHI DOMAIN-CONTAINING PROTEIN 1"/>
    <property type="match status" value="1"/>
</dbReference>
<feature type="domain" description="Ig-like" evidence="5">
    <location>
        <begin position="117"/>
        <end position="208"/>
    </location>
</feature>
<organism evidence="6 7">
    <name type="scientific">Knipowitschia caucasica</name>
    <name type="common">Caucasian dwarf goby</name>
    <name type="synonym">Pomatoschistus caucasicus</name>
    <dbReference type="NCBI Taxonomy" id="637954"/>
    <lineage>
        <taxon>Eukaryota</taxon>
        <taxon>Metazoa</taxon>
        <taxon>Chordata</taxon>
        <taxon>Craniata</taxon>
        <taxon>Vertebrata</taxon>
        <taxon>Euteleostomi</taxon>
        <taxon>Actinopterygii</taxon>
        <taxon>Neopterygii</taxon>
        <taxon>Teleostei</taxon>
        <taxon>Neoteleostei</taxon>
        <taxon>Acanthomorphata</taxon>
        <taxon>Gobiaria</taxon>
        <taxon>Gobiiformes</taxon>
        <taxon>Gobioidei</taxon>
        <taxon>Gobiidae</taxon>
        <taxon>Gobiinae</taxon>
        <taxon>Knipowitschia</taxon>
    </lineage>
</organism>
<dbReference type="InterPro" id="IPR013320">
    <property type="entry name" value="ConA-like_dom_sf"/>
</dbReference>
<dbReference type="SUPFAM" id="SSF49899">
    <property type="entry name" value="Concanavalin A-like lectins/glucanases"/>
    <property type="match status" value="1"/>
</dbReference>
<dbReference type="CDD" id="cd00096">
    <property type="entry name" value="Ig"/>
    <property type="match status" value="1"/>
</dbReference>
<dbReference type="Proteomes" id="UP001497482">
    <property type="component" value="Chromosome 14"/>
</dbReference>
<evidence type="ECO:0000313" key="6">
    <source>
        <dbReference type="EMBL" id="CAL1580481.1"/>
    </source>
</evidence>
<evidence type="ECO:0000313" key="7">
    <source>
        <dbReference type="Proteomes" id="UP001497482"/>
    </source>
</evidence>
<reference evidence="6 7" key="1">
    <citation type="submission" date="2024-04" db="EMBL/GenBank/DDBJ databases">
        <authorList>
            <person name="Waldvogel A.-M."/>
            <person name="Schoenle A."/>
        </authorList>
    </citation>
    <scope>NUCLEOTIDE SEQUENCE [LARGE SCALE GENOMIC DNA]</scope>
</reference>
<evidence type="ECO:0000256" key="3">
    <source>
        <dbReference type="ARBA" id="ARBA00023319"/>
    </source>
</evidence>
<dbReference type="InterPro" id="IPR013783">
    <property type="entry name" value="Ig-like_fold"/>
</dbReference>
<keyword evidence="7" id="KW-1185">Reference proteome</keyword>
<accession>A0AAV2JVY5</accession>
<keyword evidence="1" id="KW-0677">Repeat</keyword>
<dbReference type="Pfam" id="PF00047">
    <property type="entry name" value="ig"/>
    <property type="match status" value="1"/>
</dbReference>
<evidence type="ECO:0000256" key="1">
    <source>
        <dbReference type="ARBA" id="ARBA00022737"/>
    </source>
</evidence>
<feature type="domain" description="MAM" evidence="4">
    <location>
        <begin position="1"/>
        <end position="115"/>
    </location>
</feature>
<dbReference type="Pfam" id="PF00629">
    <property type="entry name" value="MAM"/>
    <property type="match status" value="1"/>
</dbReference>
<dbReference type="PROSITE" id="PS50060">
    <property type="entry name" value="MAM_2"/>
    <property type="match status" value="1"/>
</dbReference>
<dbReference type="AlphaFoldDB" id="A0AAV2JVY5"/>
<sequence length="268" mass="29925">MVNTSGRFAGQRALLLSPQLKENDTHCVLFQYYMGGRDGSHPGHLNVYIRENSSPMGMPVWNVSGPAARAWGQVELAISTYWPNYYQIVFEVVTSGQRGLVAIKEVVVQGHQCMNTPHFLTIKGVEVNAGQSASFHCTVNGRKRDNFRLWLQGIGGREAPMKATKPWNNRRFIGTFELENTTKGDSGRYRCIVHSDKGVGVSNYGELTIKLFTQIYALMRRERTVFHTVAGRFRLSTLQAASGARSGIIIPRHRPSLAASRTGHGYMH</sequence>
<dbReference type="EMBL" id="OZ035836">
    <property type="protein sequence ID" value="CAL1580481.1"/>
    <property type="molecule type" value="Genomic_DNA"/>
</dbReference>
<evidence type="ECO:0008006" key="8">
    <source>
        <dbReference type="Google" id="ProtNLM"/>
    </source>
</evidence>
<dbReference type="SUPFAM" id="SSF48726">
    <property type="entry name" value="Immunoglobulin"/>
    <property type="match status" value="1"/>
</dbReference>
<dbReference type="InterPro" id="IPR013151">
    <property type="entry name" value="Immunoglobulin_dom"/>
</dbReference>
<dbReference type="InterPro" id="IPR007110">
    <property type="entry name" value="Ig-like_dom"/>
</dbReference>
<evidence type="ECO:0000256" key="2">
    <source>
        <dbReference type="ARBA" id="ARBA00023157"/>
    </source>
</evidence>
<dbReference type="Gene3D" id="2.60.40.10">
    <property type="entry name" value="Immunoglobulins"/>
    <property type="match status" value="1"/>
</dbReference>
<proteinExistence type="predicted"/>
<keyword evidence="2" id="KW-1015">Disulfide bond</keyword>
<dbReference type="CDD" id="cd06263">
    <property type="entry name" value="MAM"/>
    <property type="match status" value="1"/>
</dbReference>
<dbReference type="InterPro" id="IPR051622">
    <property type="entry name" value="R-tyr_protein_phosphatases"/>
</dbReference>
<keyword evidence="3" id="KW-0393">Immunoglobulin domain</keyword>
<dbReference type="PRINTS" id="PR00020">
    <property type="entry name" value="MAMDOMAIN"/>
</dbReference>
<dbReference type="Gene3D" id="2.60.120.200">
    <property type="match status" value="1"/>
</dbReference>
<dbReference type="PROSITE" id="PS50835">
    <property type="entry name" value="IG_LIKE"/>
    <property type="match status" value="1"/>
</dbReference>
<evidence type="ECO:0000259" key="4">
    <source>
        <dbReference type="PROSITE" id="PS50060"/>
    </source>
</evidence>
<dbReference type="InterPro" id="IPR003599">
    <property type="entry name" value="Ig_sub"/>
</dbReference>
<dbReference type="PANTHER" id="PTHR24051:SF11">
    <property type="entry name" value="PROTEIN TYROSINE PHOSPHATASE, RECEPTOR TYPE, M"/>
    <property type="match status" value="1"/>
</dbReference>
<gene>
    <name evidence="6" type="ORF">KC01_LOCUS11318</name>
</gene>
<protein>
    <recommendedName>
        <fullName evidence="8">Receptor-type tyrosine-protein phosphatase mu</fullName>
    </recommendedName>
</protein>
<evidence type="ECO:0000259" key="5">
    <source>
        <dbReference type="PROSITE" id="PS50835"/>
    </source>
</evidence>
<name>A0AAV2JVY5_KNICA</name>
<dbReference type="GO" id="GO:0016020">
    <property type="term" value="C:membrane"/>
    <property type="evidence" value="ECO:0007669"/>
    <property type="project" value="InterPro"/>
</dbReference>
<dbReference type="SMART" id="SM00137">
    <property type="entry name" value="MAM"/>
    <property type="match status" value="1"/>
</dbReference>
<dbReference type="SMART" id="SM00409">
    <property type="entry name" value="IG"/>
    <property type="match status" value="1"/>
</dbReference>
<dbReference type="InterPro" id="IPR000998">
    <property type="entry name" value="MAM_dom"/>
</dbReference>
<dbReference type="InterPro" id="IPR036179">
    <property type="entry name" value="Ig-like_dom_sf"/>
</dbReference>